<dbReference type="AlphaFoldDB" id="A0A1F5MG72"/>
<protein>
    <recommendedName>
        <fullName evidence="4">General secretion pathway GspH domain-containing protein</fullName>
    </recommendedName>
</protein>
<evidence type="ECO:0000313" key="3">
    <source>
        <dbReference type="Proteomes" id="UP000178859"/>
    </source>
</evidence>
<sequence>MDKAASGFTLVELLVVITIMAITGVFAFANFGSFGEDQKLKSAVQDVQSLIRQAQSNASTNTKCSTGYSATWQVNFENATTVKLECLESGNATAFIKKTISLTNTNISLSSVIGTGSGCPSGTPFIITFEQLSGKMNFVDSRCTSLTITLTNSKTAAAKSLIIEKGGRIYAQ</sequence>
<dbReference type="NCBIfam" id="TIGR02532">
    <property type="entry name" value="IV_pilin_GFxxxE"/>
    <property type="match status" value="1"/>
</dbReference>
<keyword evidence="1" id="KW-0472">Membrane</keyword>
<dbReference type="InterPro" id="IPR012902">
    <property type="entry name" value="N_methyl_site"/>
</dbReference>
<evidence type="ECO:0008006" key="4">
    <source>
        <dbReference type="Google" id="ProtNLM"/>
    </source>
</evidence>
<reference evidence="2 3" key="1">
    <citation type="journal article" date="2016" name="Nat. Commun.">
        <title>Thousands of microbial genomes shed light on interconnected biogeochemical processes in an aquifer system.</title>
        <authorList>
            <person name="Anantharaman K."/>
            <person name="Brown C.T."/>
            <person name="Hug L.A."/>
            <person name="Sharon I."/>
            <person name="Castelle C.J."/>
            <person name="Probst A.J."/>
            <person name="Thomas B.C."/>
            <person name="Singh A."/>
            <person name="Wilkins M.J."/>
            <person name="Karaoz U."/>
            <person name="Brodie E.L."/>
            <person name="Williams K.H."/>
            <person name="Hubbard S.S."/>
            <person name="Banfield J.F."/>
        </authorList>
    </citation>
    <scope>NUCLEOTIDE SEQUENCE [LARGE SCALE GENOMIC DNA]</scope>
</reference>
<keyword evidence="1" id="KW-0812">Transmembrane</keyword>
<dbReference type="Gene3D" id="3.30.700.10">
    <property type="entry name" value="Glycoprotein, Type 4 Pilin"/>
    <property type="match status" value="1"/>
</dbReference>
<name>A0A1F5MG72_9BACT</name>
<dbReference type="Proteomes" id="UP000178859">
    <property type="component" value="Unassembled WGS sequence"/>
</dbReference>
<dbReference type="PROSITE" id="PS00409">
    <property type="entry name" value="PROKAR_NTER_METHYL"/>
    <property type="match status" value="1"/>
</dbReference>
<organism evidence="2 3">
    <name type="scientific">Candidatus Daviesbacteria bacterium RIFCSPLOWO2_02_FULL_36_7</name>
    <dbReference type="NCBI Taxonomy" id="1797792"/>
    <lineage>
        <taxon>Bacteria</taxon>
        <taxon>Candidatus Daviesiibacteriota</taxon>
    </lineage>
</organism>
<dbReference type="InterPro" id="IPR045584">
    <property type="entry name" value="Pilin-like"/>
</dbReference>
<dbReference type="EMBL" id="MFDT01000068">
    <property type="protein sequence ID" value="OGE64349.1"/>
    <property type="molecule type" value="Genomic_DNA"/>
</dbReference>
<dbReference type="SUPFAM" id="SSF54523">
    <property type="entry name" value="Pili subunits"/>
    <property type="match status" value="1"/>
</dbReference>
<proteinExistence type="predicted"/>
<feature type="transmembrane region" description="Helical" evidence="1">
    <location>
        <begin position="6"/>
        <end position="31"/>
    </location>
</feature>
<evidence type="ECO:0000256" key="1">
    <source>
        <dbReference type="SAM" id="Phobius"/>
    </source>
</evidence>
<gene>
    <name evidence="2" type="ORF">A3I48_03040</name>
</gene>
<dbReference type="Pfam" id="PF07963">
    <property type="entry name" value="N_methyl"/>
    <property type="match status" value="1"/>
</dbReference>
<accession>A0A1F5MG72</accession>
<comment type="caution">
    <text evidence="2">The sequence shown here is derived from an EMBL/GenBank/DDBJ whole genome shotgun (WGS) entry which is preliminary data.</text>
</comment>
<evidence type="ECO:0000313" key="2">
    <source>
        <dbReference type="EMBL" id="OGE64349.1"/>
    </source>
</evidence>
<keyword evidence="1" id="KW-1133">Transmembrane helix</keyword>